<dbReference type="AlphaFoldDB" id="B8GM64"/>
<dbReference type="Pfam" id="PF02308">
    <property type="entry name" value="MgtC"/>
    <property type="match status" value="1"/>
</dbReference>
<evidence type="ECO:0000259" key="3">
    <source>
        <dbReference type="Pfam" id="PF13194"/>
    </source>
</evidence>
<feature type="transmembrane region" description="Helical" evidence="1">
    <location>
        <begin position="90"/>
        <end position="107"/>
    </location>
</feature>
<dbReference type="Proteomes" id="UP000002383">
    <property type="component" value="Chromosome"/>
</dbReference>
<protein>
    <submittedName>
        <fullName evidence="4">Uncharacterized protein</fullName>
    </submittedName>
</protein>
<dbReference type="EMBL" id="CP001339">
    <property type="protein sequence ID" value="ACL73651.1"/>
    <property type="molecule type" value="Genomic_DNA"/>
</dbReference>
<keyword evidence="1" id="KW-0472">Membrane</keyword>
<feature type="domain" description="MgtC/SapB/SrpB/YhiD N-terminal" evidence="2">
    <location>
        <begin position="10"/>
        <end position="135"/>
    </location>
</feature>
<evidence type="ECO:0000256" key="1">
    <source>
        <dbReference type="SAM" id="Phobius"/>
    </source>
</evidence>
<feature type="transmembrane region" description="Helical" evidence="1">
    <location>
        <begin position="368"/>
        <end position="388"/>
    </location>
</feature>
<dbReference type="eggNOG" id="COG3174">
    <property type="taxonomic scope" value="Bacteria"/>
</dbReference>
<feature type="domain" description="DUF4010" evidence="3">
    <location>
        <begin position="183"/>
        <end position="391"/>
    </location>
</feature>
<feature type="transmembrane region" description="Helical" evidence="1">
    <location>
        <begin position="62"/>
        <end position="83"/>
    </location>
</feature>
<feature type="transmembrane region" description="Helical" evidence="1">
    <location>
        <begin position="178"/>
        <end position="196"/>
    </location>
</feature>
<accession>B8GM64</accession>
<feature type="transmembrane region" description="Helical" evidence="1">
    <location>
        <begin position="395"/>
        <end position="417"/>
    </location>
</feature>
<keyword evidence="1" id="KW-0812">Transmembrane</keyword>
<organism evidence="4 5">
    <name type="scientific">Thioalkalivibrio sulfidiphilus (strain HL-EbGR7)</name>
    <dbReference type="NCBI Taxonomy" id="396588"/>
    <lineage>
        <taxon>Bacteria</taxon>
        <taxon>Pseudomonadati</taxon>
        <taxon>Pseudomonadota</taxon>
        <taxon>Gammaproteobacteria</taxon>
        <taxon>Chromatiales</taxon>
        <taxon>Ectothiorhodospiraceae</taxon>
        <taxon>Thioalkalivibrio</taxon>
    </lineage>
</organism>
<evidence type="ECO:0000313" key="5">
    <source>
        <dbReference type="Proteomes" id="UP000002383"/>
    </source>
</evidence>
<dbReference type="InterPro" id="IPR049177">
    <property type="entry name" value="MgtC_SapB_SrpB_YhiD_N"/>
</dbReference>
<feature type="transmembrane region" description="Helical" evidence="1">
    <location>
        <begin position="6"/>
        <end position="26"/>
    </location>
</feature>
<feature type="transmembrane region" description="Helical" evidence="1">
    <location>
        <begin position="307"/>
        <end position="327"/>
    </location>
</feature>
<feature type="transmembrane region" description="Helical" evidence="1">
    <location>
        <begin position="38"/>
        <end position="56"/>
    </location>
</feature>
<dbReference type="HOGENOM" id="CLU_036781_1_1_6"/>
<evidence type="ECO:0000313" key="4">
    <source>
        <dbReference type="EMBL" id="ACL73651.1"/>
    </source>
</evidence>
<feature type="transmembrane region" description="Helical" evidence="1">
    <location>
        <begin position="262"/>
        <end position="287"/>
    </location>
</feature>
<reference evidence="4 5" key="1">
    <citation type="journal article" date="2011" name="Stand. Genomic Sci.">
        <title>Complete genome sequence of 'Thioalkalivibrio sulfidophilus' HL-EbGr7.</title>
        <authorList>
            <person name="Muyzer G."/>
            <person name="Sorokin D.Y."/>
            <person name="Mavromatis K."/>
            <person name="Lapidus A."/>
            <person name="Clum A."/>
            <person name="Ivanova N."/>
            <person name="Pati A."/>
            <person name="d'Haeseleer P."/>
            <person name="Woyke T."/>
            <person name="Kyrpides N.C."/>
        </authorList>
    </citation>
    <scope>NUCLEOTIDE SEQUENCE [LARGE SCALE GENOMIC DNA]</scope>
    <source>
        <strain evidence="4 5">HL-EbGR7</strain>
    </source>
</reference>
<feature type="transmembrane region" description="Helical" evidence="1">
    <location>
        <begin position="145"/>
        <end position="163"/>
    </location>
</feature>
<dbReference type="KEGG" id="tgr:Tgr7_2575"/>
<name>B8GM64_THISH</name>
<dbReference type="PANTHER" id="PTHR39084:SF1">
    <property type="entry name" value="DUF4010 DOMAIN-CONTAINING PROTEIN"/>
    <property type="match status" value="1"/>
</dbReference>
<keyword evidence="5" id="KW-1185">Reference proteome</keyword>
<dbReference type="PANTHER" id="PTHR39084">
    <property type="entry name" value="MEMBRANE PROTEIN-RELATED"/>
    <property type="match status" value="1"/>
</dbReference>
<dbReference type="RefSeq" id="WP_012639126.1">
    <property type="nucleotide sequence ID" value="NC_011901.1"/>
</dbReference>
<dbReference type="OrthoDB" id="9813718at2"/>
<keyword evidence="1" id="KW-1133">Transmembrane helix</keyword>
<dbReference type="InterPro" id="IPR025105">
    <property type="entry name" value="DUF4010"/>
</dbReference>
<sequence>MDELAPFYTLAISLALGLLIGLERGWHEREQAEGHRVAGIRTYALIGLLGGVWGLLSQELGNLLLAIAFTAVAVVLVAAHAISQREDPDIGITGVIAGLLTFAFGAMATLDLIAPAAAGAVVTTLLLGIKPTLHDWVARLERRELLATLKLLLISVVILPLLPNEGYGPWSSLNPYRIWWMVVIIASISFAGYFAMKIIGERKGILFTGLFAGLASSTAVTLNFSRLAKQTKNKENVLAAGILVACATMFPRILVVSGIFSWTLATTLLAPVLAMALVTYTAAWLFWRRGEDSASSGETRLKNPFELRPALSFAALLVLIMLLSRALSDQFGDLGIYLLAAFSGASDVDAITLSLADMAGTDLNTSTAALAILIASFSNSMIKAGVSLGIGGTALGARVGLSLLTAVIVGYAAWWFVS</sequence>
<feature type="transmembrane region" description="Helical" evidence="1">
    <location>
        <begin position="113"/>
        <end position="133"/>
    </location>
</feature>
<gene>
    <name evidence="4" type="ordered locus">Tgr7_2575</name>
</gene>
<evidence type="ECO:0000259" key="2">
    <source>
        <dbReference type="Pfam" id="PF02308"/>
    </source>
</evidence>
<feature type="transmembrane region" description="Helical" evidence="1">
    <location>
        <begin position="334"/>
        <end position="356"/>
    </location>
</feature>
<dbReference type="Pfam" id="PF13194">
    <property type="entry name" value="DUF4010"/>
    <property type="match status" value="1"/>
</dbReference>
<proteinExistence type="predicted"/>
<feature type="transmembrane region" description="Helical" evidence="1">
    <location>
        <begin position="237"/>
        <end position="255"/>
    </location>
</feature>
<feature type="transmembrane region" description="Helical" evidence="1">
    <location>
        <begin position="205"/>
        <end position="225"/>
    </location>
</feature>